<dbReference type="EMBL" id="OZ023705">
    <property type="protein sequence ID" value="CAK9875395.1"/>
    <property type="molecule type" value="Genomic_DNA"/>
</dbReference>
<evidence type="ECO:0000313" key="2">
    <source>
        <dbReference type="Proteomes" id="UP001497522"/>
    </source>
</evidence>
<reference evidence="1" key="1">
    <citation type="submission" date="2024-03" db="EMBL/GenBank/DDBJ databases">
        <authorList>
            <consortium name="ELIXIR-Norway"/>
            <consortium name="Elixir Norway"/>
        </authorList>
    </citation>
    <scope>NUCLEOTIDE SEQUENCE</scope>
</reference>
<evidence type="ECO:0000313" key="1">
    <source>
        <dbReference type="EMBL" id="CAK9875395.1"/>
    </source>
</evidence>
<keyword evidence="2" id="KW-1185">Reference proteome</keyword>
<dbReference type="Proteomes" id="UP001497522">
    <property type="component" value="Chromosome 4"/>
</dbReference>
<protein>
    <submittedName>
        <fullName evidence="1">Uncharacterized protein</fullName>
    </submittedName>
</protein>
<sequence>MGHRKMDVKEAECVNDQRERQRAWEVRREARSRGLQVVVQRWRTRCGLDSAAAAAETTATALLPASLASLATHSVAPRTIHLSPRARVFASRHT</sequence>
<organism evidence="1 2">
    <name type="scientific">Sphagnum jensenii</name>
    <dbReference type="NCBI Taxonomy" id="128206"/>
    <lineage>
        <taxon>Eukaryota</taxon>
        <taxon>Viridiplantae</taxon>
        <taxon>Streptophyta</taxon>
        <taxon>Embryophyta</taxon>
        <taxon>Bryophyta</taxon>
        <taxon>Sphagnophytina</taxon>
        <taxon>Sphagnopsida</taxon>
        <taxon>Sphagnales</taxon>
        <taxon>Sphagnaceae</taxon>
        <taxon>Sphagnum</taxon>
    </lineage>
</organism>
<accession>A0ABP1BJG5</accession>
<name>A0ABP1BJG5_9BRYO</name>
<proteinExistence type="predicted"/>
<gene>
    <name evidence="1" type="ORF">CSSPJE1EN2_LOCUS17644</name>
</gene>